<protein>
    <submittedName>
        <fullName evidence="3">3-oxoadipate enol-lactonase</fullName>
        <ecNumber evidence="3">3.1.1.24</ecNumber>
    </submittedName>
</protein>
<dbReference type="NCBIfam" id="TIGR02427">
    <property type="entry name" value="protocat_pcaD"/>
    <property type="match status" value="1"/>
</dbReference>
<comment type="caution">
    <text evidence="3">The sequence shown here is derived from an EMBL/GenBank/DDBJ whole genome shotgun (WGS) entry which is preliminary data.</text>
</comment>
<name>A0ABS1X0P5_9GAMM</name>
<feature type="signal peptide" evidence="1">
    <location>
        <begin position="1"/>
        <end position="23"/>
    </location>
</feature>
<keyword evidence="1" id="KW-0732">Signal</keyword>
<feature type="domain" description="AB hydrolase-1" evidence="2">
    <location>
        <begin position="48"/>
        <end position="271"/>
    </location>
</feature>
<dbReference type="SUPFAM" id="SSF53474">
    <property type="entry name" value="alpha/beta-Hydrolases"/>
    <property type="match status" value="1"/>
</dbReference>
<dbReference type="InterPro" id="IPR026968">
    <property type="entry name" value="PcaD/CatD"/>
</dbReference>
<gene>
    <name evidence="3" type="primary">pcaD</name>
    <name evidence="3" type="ORF">JM946_18840</name>
</gene>
<keyword evidence="4" id="KW-1185">Reference proteome</keyword>
<evidence type="ECO:0000313" key="4">
    <source>
        <dbReference type="Proteomes" id="UP000661077"/>
    </source>
</evidence>
<dbReference type="EC" id="3.1.1.24" evidence="3"/>
<dbReference type="GO" id="GO:0047570">
    <property type="term" value="F:3-oxoadipate enol-lactonase activity"/>
    <property type="evidence" value="ECO:0007669"/>
    <property type="project" value="UniProtKB-EC"/>
</dbReference>
<dbReference type="InterPro" id="IPR029058">
    <property type="entry name" value="AB_hydrolase_fold"/>
</dbReference>
<accession>A0ABS1X0P5</accession>
<evidence type="ECO:0000256" key="1">
    <source>
        <dbReference type="SAM" id="SignalP"/>
    </source>
</evidence>
<evidence type="ECO:0000259" key="2">
    <source>
        <dbReference type="Pfam" id="PF00561"/>
    </source>
</evidence>
<dbReference type="Pfam" id="PF00561">
    <property type="entry name" value="Abhydrolase_1"/>
    <property type="match status" value="1"/>
</dbReference>
<dbReference type="PANTHER" id="PTHR43433:SF1">
    <property type="entry name" value="BLL5160 PROTEIN"/>
    <property type="match status" value="1"/>
</dbReference>
<dbReference type="InterPro" id="IPR050471">
    <property type="entry name" value="AB_hydrolase"/>
</dbReference>
<dbReference type="PRINTS" id="PR00111">
    <property type="entry name" value="ABHYDROLASE"/>
</dbReference>
<sequence>MSLKTALTAIAATAALSGSPAHSSTESFFTTGDGMRMAYRIDGPADRPVLILSNSIGTSLHMWDGQIDALARNYRVVRYDTRGHGKSGAPLGAYSLDRLGRDVIELMDELQIDRAHFLGLSLGGFVGQWLGIHSPERIDRLVLANTSPYLGPARQWDAAIHAVEQAPDMKETAEMFLRNWFPAQWMESDAPVVKEFRAMLLATDRHGIAGAWAAVRDADLRRTIALINRPTLVIAGRHDTVTAASHGEAIAAAIPGARLVVLPVVHLSNIEQPEQFIQTVTDFLEG</sequence>
<feature type="chain" id="PRO_5046665970" evidence="1">
    <location>
        <begin position="24"/>
        <end position="286"/>
    </location>
</feature>
<dbReference type="EMBL" id="JAEVLS010000004">
    <property type="protein sequence ID" value="MBM0106795.1"/>
    <property type="molecule type" value="Genomic_DNA"/>
</dbReference>
<organism evidence="3 4">
    <name type="scientific">Steroidobacter gossypii</name>
    <dbReference type="NCBI Taxonomy" id="2805490"/>
    <lineage>
        <taxon>Bacteria</taxon>
        <taxon>Pseudomonadati</taxon>
        <taxon>Pseudomonadota</taxon>
        <taxon>Gammaproteobacteria</taxon>
        <taxon>Steroidobacterales</taxon>
        <taxon>Steroidobacteraceae</taxon>
        <taxon>Steroidobacter</taxon>
    </lineage>
</organism>
<dbReference type="Proteomes" id="UP000661077">
    <property type="component" value="Unassembled WGS sequence"/>
</dbReference>
<dbReference type="Gene3D" id="3.40.50.1820">
    <property type="entry name" value="alpha/beta hydrolase"/>
    <property type="match status" value="1"/>
</dbReference>
<dbReference type="PANTHER" id="PTHR43433">
    <property type="entry name" value="HYDROLASE, ALPHA/BETA FOLD FAMILY PROTEIN"/>
    <property type="match status" value="1"/>
</dbReference>
<dbReference type="InterPro" id="IPR000073">
    <property type="entry name" value="AB_hydrolase_1"/>
</dbReference>
<proteinExistence type="predicted"/>
<reference evidence="3 4" key="1">
    <citation type="journal article" date="2021" name="Int. J. Syst. Evol. Microbiol.">
        <title>Steroidobacter gossypii sp. nov., isolated from soil of cotton cropping field.</title>
        <authorList>
            <person name="Huang R."/>
            <person name="Yang S."/>
            <person name="Zhen C."/>
            <person name="Liu W."/>
        </authorList>
    </citation>
    <scope>NUCLEOTIDE SEQUENCE [LARGE SCALE GENOMIC DNA]</scope>
    <source>
        <strain evidence="3 4">S1-65</strain>
    </source>
</reference>
<evidence type="ECO:0000313" key="3">
    <source>
        <dbReference type="EMBL" id="MBM0106795.1"/>
    </source>
</evidence>
<keyword evidence="3" id="KW-0378">Hydrolase</keyword>